<gene>
    <name evidence="1" type="ORF">MKO06_03045</name>
</gene>
<dbReference type="EMBL" id="JANCNS010000001">
    <property type="protein sequence ID" value="MCP9198867.1"/>
    <property type="molecule type" value="Genomic_DNA"/>
</dbReference>
<dbReference type="PANTHER" id="PTHR40045">
    <property type="entry name" value="YCGG FAMILY PROTEIN"/>
    <property type="match status" value="1"/>
</dbReference>
<proteinExistence type="predicted"/>
<accession>A0A9X2KV65</accession>
<dbReference type="PANTHER" id="PTHR40045:SF1">
    <property type="entry name" value="YQCI_YCGG FAMILY PROTEIN"/>
    <property type="match status" value="1"/>
</dbReference>
<evidence type="ECO:0000313" key="2">
    <source>
        <dbReference type="Proteomes" id="UP001155280"/>
    </source>
</evidence>
<keyword evidence="2" id="KW-1185">Reference proteome</keyword>
<reference evidence="1" key="1">
    <citation type="submission" date="2022-07" db="EMBL/GenBank/DDBJ databases">
        <title>Gramela sediminis sp. nov., isolated from deep-sea sediment of the Indian Ocean.</title>
        <authorList>
            <person name="Shi H."/>
        </authorList>
    </citation>
    <scope>NUCLEOTIDE SEQUENCE</scope>
    <source>
        <strain evidence="1">GC03-9</strain>
    </source>
</reference>
<dbReference type="AlphaFoldDB" id="A0A9X2KV65"/>
<comment type="caution">
    <text evidence="1">The sequence shown here is derived from an EMBL/GenBank/DDBJ whole genome shotgun (WGS) entry which is preliminary data.</text>
</comment>
<name>A0A9X2KV65_9FLAO</name>
<dbReference type="InterPro" id="IPR014988">
    <property type="entry name" value="Uncharacterised_YqcI/YcgG"/>
</dbReference>
<dbReference type="RefSeq" id="WP_241550868.1">
    <property type="nucleotide sequence ID" value="NZ_JANCNS010000001.1"/>
</dbReference>
<evidence type="ECO:0000313" key="1">
    <source>
        <dbReference type="EMBL" id="MCP9198867.1"/>
    </source>
</evidence>
<dbReference type="Proteomes" id="UP001155280">
    <property type="component" value="Unassembled WGS sequence"/>
</dbReference>
<protein>
    <submittedName>
        <fullName evidence="1">YqcI/YcgG family protein</fullName>
    </submittedName>
</protein>
<organism evidence="1 2">
    <name type="scientific">Christiangramia oceanisediminis</name>
    <dbReference type="NCBI Taxonomy" id="2920386"/>
    <lineage>
        <taxon>Bacteria</taxon>
        <taxon>Pseudomonadati</taxon>
        <taxon>Bacteroidota</taxon>
        <taxon>Flavobacteriia</taxon>
        <taxon>Flavobacteriales</taxon>
        <taxon>Flavobacteriaceae</taxon>
        <taxon>Christiangramia</taxon>
    </lineage>
</organism>
<sequence length="221" mass="25847">MERMITANLKEDFEDFILEKDHPCVMAQSVFSMDAVELHAYRDTASLDSAKELLKDLENYVSGYDFESNDFKTFIAVFPNSPKYSELEFETKLWELLGNLKKFDHCAWDKEVSPDPEDEHFSFSLCGKAFYIVGMHPGASRKARRSPYFSIAFNLHWQFEKLRAMGTYQTVRNKIRDRDRELQGNINPMLEDFGKNSEARQYSGRAVGEKWKCPFHHSKKQ</sequence>
<dbReference type="Pfam" id="PF08892">
    <property type="entry name" value="YqcI_YcgG"/>
    <property type="match status" value="1"/>
</dbReference>
<dbReference type="NCBIfam" id="NF041366">
    <property type="entry name" value="GntA_guanitoxin"/>
    <property type="match status" value="1"/>
</dbReference>